<keyword evidence="1" id="KW-1133">Transmembrane helix</keyword>
<reference evidence="5" key="3">
    <citation type="journal article" date="2012" name="PLoS Pathog.">
        <title>Comparative genomics of the apicomplexan parasites Toxoplasma gondii and Neospora caninum: Coccidia differing in host range and transmission strategy.</title>
        <authorList>
            <person name="Reid A.J."/>
            <person name="Vermont S.J."/>
            <person name="Cotton J.A."/>
            <person name="Harris D."/>
            <person name="Hill-Cawthorne G.A."/>
            <person name="Konen-Waisman S."/>
            <person name="Latham S.M."/>
            <person name="Mourier T."/>
            <person name="Norton R."/>
            <person name="Quail M.A."/>
            <person name="Sanders M."/>
            <person name="Shanmugam D."/>
            <person name="Sohal A."/>
            <person name="Wasmuth J.D."/>
            <person name="Brunk B."/>
            <person name="Grigg M.E."/>
            <person name="Howard J.C."/>
            <person name="Parkinson J."/>
            <person name="Roos D.S."/>
            <person name="Trees A.J."/>
            <person name="Berriman M."/>
            <person name="Pain A."/>
            <person name="Wastling J.M."/>
        </authorList>
    </citation>
    <scope>NUCLEOTIDE SEQUENCE [LARGE SCALE GENOMIC DNA]</scope>
    <source>
        <strain evidence="5">Liverpool</strain>
    </source>
</reference>
<evidence type="ECO:0000313" key="3">
    <source>
        <dbReference type="EMBL" id="CBZ53795.1"/>
    </source>
</evidence>
<dbReference type="RefSeq" id="XP_003883827.1">
    <property type="nucleotide sequence ID" value="XM_003883778.1"/>
</dbReference>
<sequence>MNFCKISCRAPLALKAVAGVFVLVNYALMSNASEMAAPIQCASGETKEIQAPTSGSIVFQCGANLQLTPTDGAVFQGEECTEQTKLDSLVPGANLVTKAQKSKSASPTYTLTFDDTPPEAQVLCYKCVAPTADAGGSGRSEAQGGAEQAQKECKLIINVPGVEGLVTSSGSVSASLTRKCLAAVLAGLLIALP</sequence>
<dbReference type="Proteomes" id="UP000007494">
    <property type="component" value="Chromosome VIII"/>
</dbReference>
<dbReference type="AlphaFoldDB" id="F0VJ84"/>
<keyword evidence="1" id="KW-0812">Transmembrane</keyword>
<dbReference type="GeneID" id="13443363"/>
<feature type="transmembrane region" description="Helical" evidence="1">
    <location>
        <begin position="12"/>
        <end position="29"/>
    </location>
</feature>
<dbReference type="VEuPathDB" id="ToxoDB:NCLIV_035760"/>
<feature type="domain" description="SRS" evidence="2">
    <location>
        <begin position="52"/>
        <end position="159"/>
    </location>
</feature>
<dbReference type="eggNOG" id="ENOG502TM92">
    <property type="taxonomic scope" value="Eukaryota"/>
</dbReference>
<dbReference type="SUPFAM" id="SSF74877">
    <property type="entry name" value="Major surface antigen p30, SAG1"/>
    <property type="match status" value="1"/>
</dbReference>
<name>F0VJ84_NEOCL</name>
<dbReference type="OrthoDB" id="330191at2759"/>
<proteinExistence type="predicted"/>
<reference evidence="3" key="2">
    <citation type="submission" date="2011-03" db="EMBL/GenBank/DDBJ databases">
        <title>Comparative genomics and transcriptomics of Neospora caninum and Toxoplasma gondii.</title>
        <authorList>
            <person name="Reid A.J."/>
            <person name="Sohal A."/>
            <person name="Harris D."/>
            <person name="Quail M."/>
            <person name="Sanders M."/>
            <person name="Berriman M."/>
            <person name="Wastling J.M."/>
            <person name="Pain A."/>
        </authorList>
    </citation>
    <scope>NUCLEOTIDE SEQUENCE</scope>
    <source>
        <strain evidence="3">Liverpool</strain>
    </source>
</reference>
<accession>F0VJ84</accession>
<dbReference type="OMA" id="PKDCKLI"/>
<keyword evidence="5" id="KW-1185">Reference proteome</keyword>
<evidence type="ECO:0000259" key="2">
    <source>
        <dbReference type="Pfam" id="PF04092"/>
    </source>
</evidence>
<dbReference type="InterPro" id="IPR036755">
    <property type="entry name" value="SRS_dom_sf"/>
</dbReference>
<dbReference type="Gene3D" id="2.60.40.1320">
    <property type="entry name" value="SRS domain"/>
    <property type="match status" value="1"/>
</dbReference>
<reference evidence="3" key="1">
    <citation type="submission" date="2011-02" db="EMBL/GenBank/DDBJ databases">
        <authorList>
            <person name="Aslett M."/>
        </authorList>
    </citation>
    <scope>NUCLEOTIDE SEQUENCE</scope>
    <source>
        <strain evidence="3">Liverpool</strain>
    </source>
</reference>
<dbReference type="SMR" id="F0VJ84"/>
<dbReference type="InParanoid" id="F0VJ84"/>
<keyword evidence="1" id="KW-0472">Membrane</keyword>
<organism evidence="3 5">
    <name type="scientific">Neospora caninum (strain Liverpool)</name>
    <dbReference type="NCBI Taxonomy" id="572307"/>
    <lineage>
        <taxon>Eukaryota</taxon>
        <taxon>Sar</taxon>
        <taxon>Alveolata</taxon>
        <taxon>Apicomplexa</taxon>
        <taxon>Conoidasida</taxon>
        <taxon>Coccidia</taxon>
        <taxon>Eucoccidiorida</taxon>
        <taxon>Eimeriorina</taxon>
        <taxon>Sarcocystidae</taxon>
        <taxon>Neospora</taxon>
    </lineage>
</organism>
<evidence type="ECO:0000256" key="1">
    <source>
        <dbReference type="SAM" id="Phobius"/>
    </source>
</evidence>
<dbReference type="InterPro" id="IPR007226">
    <property type="entry name" value="SRS_dom"/>
</dbReference>
<reference evidence="4" key="4">
    <citation type="journal article" date="2015" name="PLoS ONE">
        <title>Comprehensive Evaluation of Toxoplasma gondii VEG and Neospora caninum LIV Genomes with Tachyzoite Stage Transcriptome and Proteome Defines Novel Transcript Features.</title>
        <authorList>
            <person name="Ramaprasad A."/>
            <person name="Mourier T."/>
            <person name="Naeem R."/>
            <person name="Malas T.B."/>
            <person name="Moussa E."/>
            <person name="Panigrahi A."/>
            <person name="Vermont S.J."/>
            <person name="Otto T.D."/>
            <person name="Wastling J."/>
            <person name="Pain A."/>
        </authorList>
    </citation>
    <scope>NUCLEOTIDE SEQUENCE</scope>
    <source>
        <strain evidence="4">Liverpool</strain>
    </source>
</reference>
<protein>
    <submittedName>
        <fullName evidence="3">SRS domain-containing protein</fullName>
    </submittedName>
</protein>
<evidence type="ECO:0000313" key="4">
    <source>
        <dbReference type="EMBL" id="CEL67788.1"/>
    </source>
</evidence>
<dbReference type="GO" id="GO:0016020">
    <property type="term" value="C:membrane"/>
    <property type="evidence" value="ECO:0007669"/>
    <property type="project" value="InterPro"/>
</dbReference>
<gene>
    <name evidence="4" type="ORF">BN1204_035760</name>
    <name evidence="3" type="ORF">NCLIV_035760</name>
</gene>
<dbReference type="Pfam" id="PF04092">
    <property type="entry name" value="SAG"/>
    <property type="match status" value="1"/>
</dbReference>
<evidence type="ECO:0000313" key="5">
    <source>
        <dbReference type="Proteomes" id="UP000007494"/>
    </source>
</evidence>
<dbReference type="EMBL" id="FR823390">
    <property type="protein sequence ID" value="CBZ53795.1"/>
    <property type="molecule type" value="Genomic_DNA"/>
</dbReference>
<dbReference type="EMBL" id="LN714483">
    <property type="protein sequence ID" value="CEL67788.1"/>
    <property type="molecule type" value="Genomic_DNA"/>
</dbReference>